<accession>A0AA40XAT7</accession>
<name>A0AA40XAT7_PEDPE</name>
<organism evidence="1 2">
    <name type="scientific">Pediococcus pentosaceus</name>
    <dbReference type="NCBI Taxonomy" id="1255"/>
    <lineage>
        <taxon>Bacteria</taxon>
        <taxon>Bacillati</taxon>
        <taxon>Bacillota</taxon>
        <taxon>Bacilli</taxon>
        <taxon>Lactobacillales</taxon>
        <taxon>Lactobacillaceae</taxon>
        <taxon>Pediococcus</taxon>
    </lineage>
</organism>
<gene>
    <name evidence="1" type="ORF">ITQ97_10335</name>
</gene>
<sequence>MSEEKTRVGIVMPVSLKNDAKELAKTKGLDLSSFVRMVLTEELNKAGKQA</sequence>
<dbReference type="InterPro" id="IPR010985">
    <property type="entry name" value="Ribbon_hlx_hlx"/>
</dbReference>
<dbReference type="EMBL" id="JADOFV010000015">
    <property type="protein sequence ID" value="MBF7128166.1"/>
    <property type="molecule type" value="Genomic_DNA"/>
</dbReference>
<dbReference type="SUPFAM" id="SSF47598">
    <property type="entry name" value="Ribbon-helix-helix"/>
    <property type="match status" value="1"/>
</dbReference>
<evidence type="ECO:0000313" key="1">
    <source>
        <dbReference type="EMBL" id="MBF7128166.1"/>
    </source>
</evidence>
<reference evidence="1" key="1">
    <citation type="submission" date="2020-11" db="EMBL/GenBank/DDBJ databases">
        <title>Antibiotic susceptibility profiles of Pediococcus pentosaceus from various origins and their implications for the safety assessment of strains with food-technology applications.</title>
        <authorList>
            <person name="Shani N."/>
            <person name="Oberhaensli S."/>
            <person name="Arias E."/>
        </authorList>
    </citation>
    <scope>NUCLEOTIDE SEQUENCE</scope>
    <source>
        <strain evidence="1">FAM 19164</strain>
    </source>
</reference>
<dbReference type="AlphaFoldDB" id="A0AA40XAT7"/>
<dbReference type="GO" id="GO:0006355">
    <property type="term" value="P:regulation of DNA-templated transcription"/>
    <property type="evidence" value="ECO:0007669"/>
    <property type="project" value="InterPro"/>
</dbReference>
<proteinExistence type="predicted"/>
<protein>
    <submittedName>
        <fullName evidence="1">Uncharacterized protein</fullName>
    </submittedName>
</protein>
<dbReference type="Proteomes" id="UP000743107">
    <property type="component" value="Unassembled WGS sequence"/>
</dbReference>
<comment type="caution">
    <text evidence="1">The sequence shown here is derived from an EMBL/GenBank/DDBJ whole genome shotgun (WGS) entry which is preliminary data.</text>
</comment>
<dbReference type="RefSeq" id="WP_158030623.1">
    <property type="nucleotide sequence ID" value="NZ_JADOFN010000023.1"/>
</dbReference>
<evidence type="ECO:0000313" key="2">
    <source>
        <dbReference type="Proteomes" id="UP000743107"/>
    </source>
</evidence>